<evidence type="ECO:0000313" key="7">
    <source>
        <dbReference type="Proteomes" id="UP000623967"/>
    </source>
</evidence>
<feature type="compositionally biased region" description="Polar residues" evidence="4">
    <location>
        <begin position="161"/>
        <end position="175"/>
    </location>
</feature>
<evidence type="ECO:0000259" key="5">
    <source>
        <dbReference type="PROSITE" id="PS51930"/>
    </source>
</evidence>
<feature type="region of interest" description="Disordered" evidence="4">
    <location>
        <begin position="94"/>
        <end position="206"/>
    </location>
</feature>
<reference evidence="6 7" key="1">
    <citation type="submission" date="2021-01" db="EMBL/GenBank/DDBJ databases">
        <title>Genome public.</title>
        <authorList>
            <person name="Liu C."/>
            <person name="Sun Q."/>
        </authorList>
    </citation>
    <scope>NUCLEOTIDE SEQUENCE [LARGE SCALE GENOMIC DNA]</scope>
    <source>
        <strain evidence="6 7">YIM B02564</strain>
    </source>
</reference>
<feature type="compositionally biased region" description="Polar residues" evidence="4">
    <location>
        <begin position="131"/>
        <end position="142"/>
    </location>
</feature>
<dbReference type="Proteomes" id="UP000623967">
    <property type="component" value="Unassembled WGS sequence"/>
</dbReference>
<feature type="domain" description="BMC" evidence="5">
    <location>
        <begin position="3"/>
        <end position="88"/>
    </location>
</feature>
<evidence type="ECO:0000256" key="4">
    <source>
        <dbReference type="SAM" id="MobiDB-lite"/>
    </source>
</evidence>
<proteinExistence type="inferred from homology"/>
<comment type="caution">
    <text evidence="6">The sequence shown here is derived from an EMBL/GenBank/DDBJ whole genome shotgun (WGS) entry which is preliminary data.</text>
</comment>
<dbReference type="SMART" id="SM00877">
    <property type="entry name" value="BMC"/>
    <property type="match status" value="1"/>
</dbReference>
<accession>A0ABS1TJY4</accession>
<dbReference type="InterPro" id="IPR000249">
    <property type="entry name" value="BMC_dom"/>
</dbReference>
<dbReference type="InterPro" id="IPR050575">
    <property type="entry name" value="BMC_shell"/>
</dbReference>
<evidence type="ECO:0000256" key="2">
    <source>
        <dbReference type="ARBA" id="ARBA00024446"/>
    </source>
</evidence>
<dbReference type="CDD" id="cd07045">
    <property type="entry name" value="BMC_CcmK_like"/>
    <property type="match status" value="1"/>
</dbReference>
<evidence type="ECO:0000256" key="1">
    <source>
        <dbReference type="ARBA" id="ARBA00024322"/>
    </source>
</evidence>
<dbReference type="Pfam" id="PF00936">
    <property type="entry name" value="BMC"/>
    <property type="match status" value="1"/>
</dbReference>
<dbReference type="PROSITE" id="PS51930">
    <property type="entry name" value="BMC_2"/>
    <property type="match status" value="1"/>
</dbReference>
<comment type="similarity">
    <text evidence="3">Belongs to the bacterial microcompartments protein family.</text>
</comment>
<sequence>MNALGLIETVGLAAAIEAADAAVKSANVTLLSYELTKGGGMVMIKFVGAVGAVKAALEAGSAAAARVGKVASKHMIARPHDEIEKIIYTKETVGPLQRATETDETKTDVPSSQPEIPESTETHTKVEGTEGESTSASVSDNPSAAGESLENKAVSEEEEIQQNQAAGNESEQSLLTEAAVHNDIEDATSVEQENPDFPDEEGNPFEESAEVDSLQLENGATCNICKDPKCPRKKGDLRSTCIHYKEIRRNGK</sequence>
<protein>
    <submittedName>
        <fullName evidence="6">BMC domain-containing protein</fullName>
    </submittedName>
</protein>
<dbReference type="InterPro" id="IPR044872">
    <property type="entry name" value="CcmK/CsoS1_BMC"/>
</dbReference>
<feature type="compositionally biased region" description="Acidic residues" evidence="4">
    <location>
        <begin position="185"/>
        <end position="206"/>
    </location>
</feature>
<dbReference type="Gene3D" id="3.30.70.1710">
    <property type="match status" value="1"/>
</dbReference>
<dbReference type="InterPro" id="IPR037233">
    <property type="entry name" value="CcmK-like_sf"/>
</dbReference>
<dbReference type="PANTHER" id="PTHR33941:SF11">
    <property type="entry name" value="BACTERIAL MICROCOMPARTMENT SHELL PROTEIN PDUJ"/>
    <property type="match status" value="1"/>
</dbReference>
<name>A0ABS1TJY4_9BACI</name>
<dbReference type="PANTHER" id="PTHR33941">
    <property type="entry name" value="PROPANEDIOL UTILIZATION PROTEIN PDUA"/>
    <property type="match status" value="1"/>
</dbReference>
<comment type="subcellular location">
    <subcellularLocation>
        <location evidence="1">Bacterial microcompartment</location>
    </subcellularLocation>
</comment>
<dbReference type="SUPFAM" id="SSF143414">
    <property type="entry name" value="CcmK-like"/>
    <property type="match status" value="1"/>
</dbReference>
<evidence type="ECO:0000313" key="6">
    <source>
        <dbReference type="EMBL" id="MBL4951602.1"/>
    </source>
</evidence>
<keyword evidence="7" id="KW-1185">Reference proteome</keyword>
<dbReference type="EMBL" id="JAESWB010000045">
    <property type="protein sequence ID" value="MBL4951602.1"/>
    <property type="molecule type" value="Genomic_DNA"/>
</dbReference>
<evidence type="ECO:0000256" key="3">
    <source>
        <dbReference type="PROSITE-ProRule" id="PRU01278"/>
    </source>
</evidence>
<gene>
    <name evidence="6" type="ORF">JK635_05015</name>
</gene>
<organism evidence="6 7">
    <name type="scientific">Neobacillus paridis</name>
    <dbReference type="NCBI Taxonomy" id="2803862"/>
    <lineage>
        <taxon>Bacteria</taxon>
        <taxon>Bacillati</taxon>
        <taxon>Bacillota</taxon>
        <taxon>Bacilli</taxon>
        <taxon>Bacillales</taxon>
        <taxon>Bacillaceae</taxon>
        <taxon>Neobacillus</taxon>
    </lineage>
</organism>
<dbReference type="RefSeq" id="WP_202652886.1">
    <property type="nucleotide sequence ID" value="NZ_JAESWB010000045.1"/>
</dbReference>
<keyword evidence="2" id="KW-1283">Bacterial microcompartment</keyword>